<dbReference type="Proteomes" id="UP000823561">
    <property type="component" value="Chromosome 5"/>
</dbReference>
<dbReference type="EMBL" id="JADWDJ010000005">
    <property type="protein sequence ID" value="KAG5281299.1"/>
    <property type="molecule type" value="Genomic_DNA"/>
</dbReference>
<feature type="compositionally biased region" description="Polar residues" evidence="1">
    <location>
        <begin position="272"/>
        <end position="296"/>
    </location>
</feature>
<protein>
    <submittedName>
        <fullName evidence="2">Uncharacterized protein</fullName>
    </submittedName>
</protein>
<sequence length="360" mass="40779">MTATTNDPGNLDHEEGKVSNQLQKIRHVEDDTTCDVADGNQTQEPEDECHQRSHTHPLGGFGSPEMQRSTDDSEQKPTDVLAEHTPEASFDEDEQTGNADNQKRGEGHEDDRTPDVHRSKEDEQSQAPLEEELMTNEKYDGESMLNEENRQWEESDGLRGDIAEKQNISSFANKLRYVWRHKQRMRERGKTTAARSRGFYTRHHLHPGQKHTLQGDNERTQLPTSSLVYPQTVSNTRTSKCIMPSFYATWSGYRVRACGVKQAVWPTPQPPRVTSNVPQWTTRDAPWGNTSTTASTSRFQCSRREGIPAEPPLSVRGAGVDVVVPKTKTTKTLVWGPLGPREIKSVWVLQAHNSRWRNSN</sequence>
<comment type="caution">
    <text evidence="2">The sequence shown here is derived from an EMBL/GenBank/DDBJ whole genome shotgun (WGS) entry which is preliminary data.</text>
</comment>
<gene>
    <name evidence="2" type="ORF">AALO_G00069630</name>
</gene>
<reference evidence="2" key="1">
    <citation type="submission" date="2020-10" db="EMBL/GenBank/DDBJ databases">
        <title>Chromosome-scale genome assembly of the Allis shad, Alosa alosa.</title>
        <authorList>
            <person name="Margot Z."/>
            <person name="Christophe K."/>
            <person name="Cabau C."/>
            <person name="Louis A."/>
            <person name="Berthelot C."/>
            <person name="Parey E."/>
            <person name="Roest Crollius H."/>
            <person name="Montfort J."/>
            <person name="Robinson-Rechavi M."/>
            <person name="Bucao C."/>
            <person name="Bouchez O."/>
            <person name="Gislard M."/>
            <person name="Lluch J."/>
            <person name="Milhes M."/>
            <person name="Lampietro C."/>
            <person name="Lopez Roques C."/>
            <person name="Donnadieu C."/>
            <person name="Braasch I."/>
            <person name="Desvignes T."/>
            <person name="Postlethwait J."/>
            <person name="Bobe J."/>
            <person name="Guiguen Y."/>
        </authorList>
    </citation>
    <scope>NUCLEOTIDE SEQUENCE</scope>
    <source>
        <strain evidence="2">M-15738</strain>
        <tissue evidence="2">Blood</tissue>
    </source>
</reference>
<organism evidence="2 3">
    <name type="scientific">Alosa alosa</name>
    <name type="common">allis shad</name>
    <dbReference type="NCBI Taxonomy" id="278164"/>
    <lineage>
        <taxon>Eukaryota</taxon>
        <taxon>Metazoa</taxon>
        <taxon>Chordata</taxon>
        <taxon>Craniata</taxon>
        <taxon>Vertebrata</taxon>
        <taxon>Euteleostomi</taxon>
        <taxon>Actinopterygii</taxon>
        <taxon>Neopterygii</taxon>
        <taxon>Teleostei</taxon>
        <taxon>Clupei</taxon>
        <taxon>Clupeiformes</taxon>
        <taxon>Clupeoidei</taxon>
        <taxon>Clupeidae</taxon>
        <taxon>Alosa</taxon>
    </lineage>
</organism>
<name>A0AAV6H1X4_9TELE</name>
<keyword evidence="3" id="KW-1185">Reference proteome</keyword>
<feature type="region of interest" description="Disordered" evidence="1">
    <location>
        <begin position="1"/>
        <end position="136"/>
    </location>
</feature>
<proteinExistence type="predicted"/>
<accession>A0AAV6H1X4</accession>
<evidence type="ECO:0000256" key="1">
    <source>
        <dbReference type="SAM" id="MobiDB-lite"/>
    </source>
</evidence>
<feature type="compositionally biased region" description="Basic and acidic residues" evidence="1">
    <location>
        <begin position="101"/>
        <end position="123"/>
    </location>
</feature>
<feature type="compositionally biased region" description="Basic and acidic residues" evidence="1">
    <location>
        <begin position="68"/>
        <end position="86"/>
    </location>
</feature>
<dbReference type="AlphaFoldDB" id="A0AAV6H1X4"/>
<evidence type="ECO:0000313" key="3">
    <source>
        <dbReference type="Proteomes" id="UP000823561"/>
    </source>
</evidence>
<feature type="region of interest" description="Disordered" evidence="1">
    <location>
        <begin position="269"/>
        <end position="296"/>
    </location>
</feature>
<evidence type="ECO:0000313" key="2">
    <source>
        <dbReference type="EMBL" id="KAG5281299.1"/>
    </source>
</evidence>